<sequence>MIHLGDLQHIFWFHESAAEVSISSQGYCDNLLGFYQLRETWMKTVTQVCVKDEKTPWDQSRTLSVDVEVSDVG</sequence>
<protein>
    <submittedName>
        <fullName evidence="1">Uncharacterized protein</fullName>
    </submittedName>
</protein>
<proteinExistence type="predicted"/>
<evidence type="ECO:0000313" key="1">
    <source>
        <dbReference type="EMBL" id="KAJ8004148.1"/>
    </source>
</evidence>
<dbReference type="Proteomes" id="UP001157502">
    <property type="component" value="Chromosome 12"/>
</dbReference>
<evidence type="ECO:0000313" key="2">
    <source>
        <dbReference type="Proteomes" id="UP001157502"/>
    </source>
</evidence>
<dbReference type="EMBL" id="CM055739">
    <property type="protein sequence ID" value="KAJ8004148.1"/>
    <property type="molecule type" value="Genomic_DNA"/>
</dbReference>
<accession>A0ACC2GL18</accession>
<keyword evidence="2" id="KW-1185">Reference proteome</keyword>
<organism evidence="1 2">
    <name type="scientific">Dallia pectoralis</name>
    <name type="common">Alaska blackfish</name>
    <dbReference type="NCBI Taxonomy" id="75939"/>
    <lineage>
        <taxon>Eukaryota</taxon>
        <taxon>Metazoa</taxon>
        <taxon>Chordata</taxon>
        <taxon>Craniata</taxon>
        <taxon>Vertebrata</taxon>
        <taxon>Euteleostomi</taxon>
        <taxon>Actinopterygii</taxon>
        <taxon>Neopterygii</taxon>
        <taxon>Teleostei</taxon>
        <taxon>Protacanthopterygii</taxon>
        <taxon>Esociformes</taxon>
        <taxon>Umbridae</taxon>
        <taxon>Dallia</taxon>
    </lineage>
</organism>
<gene>
    <name evidence="1" type="ORF">DPEC_G00155760</name>
</gene>
<name>A0ACC2GL18_DALPE</name>
<comment type="caution">
    <text evidence="1">The sequence shown here is derived from an EMBL/GenBank/DDBJ whole genome shotgun (WGS) entry which is preliminary data.</text>
</comment>
<reference evidence="1" key="1">
    <citation type="submission" date="2021-05" db="EMBL/GenBank/DDBJ databases">
        <authorList>
            <person name="Pan Q."/>
            <person name="Jouanno E."/>
            <person name="Zahm M."/>
            <person name="Klopp C."/>
            <person name="Cabau C."/>
            <person name="Louis A."/>
            <person name="Berthelot C."/>
            <person name="Parey E."/>
            <person name="Roest Crollius H."/>
            <person name="Montfort J."/>
            <person name="Robinson-Rechavi M."/>
            <person name="Bouchez O."/>
            <person name="Lampietro C."/>
            <person name="Lopez Roques C."/>
            <person name="Donnadieu C."/>
            <person name="Postlethwait J."/>
            <person name="Bobe J."/>
            <person name="Dillon D."/>
            <person name="Chandos A."/>
            <person name="von Hippel F."/>
            <person name="Guiguen Y."/>
        </authorList>
    </citation>
    <scope>NUCLEOTIDE SEQUENCE</scope>
    <source>
        <strain evidence="1">YG-Jan2019</strain>
    </source>
</reference>